<dbReference type="InterPro" id="IPR036291">
    <property type="entry name" value="NAD(P)-bd_dom_sf"/>
</dbReference>
<comment type="caution">
    <text evidence="5">The sequence shown here is derived from an EMBL/GenBank/DDBJ whole genome shotgun (WGS) entry which is preliminary data.</text>
</comment>
<dbReference type="AlphaFoldDB" id="A0AAN6WPF3"/>
<protein>
    <recommendedName>
        <fullName evidence="4">NmrA-like domain-containing protein</fullName>
    </recommendedName>
</protein>
<reference evidence="5" key="2">
    <citation type="submission" date="2023-05" db="EMBL/GenBank/DDBJ databases">
        <authorList>
            <consortium name="Lawrence Berkeley National Laboratory"/>
            <person name="Steindorff A."/>
            <person name="Hensen N."/>
            <person name="Bonometti L."/>
            <person name="Westerberg I."/>
            <person name="Brannstrom I.O."/>
            <person name="Guillou S."/>
            <person name="Cros-Aarteil S."/>
            <person name="Calhoun S."/>
            <person name="Haridas S."/>
            <person name="Kuo A."/>
            <person name="Mondo S."/>
            <person name="Pangilinan J."/>
            <person name="Riley R."/>
            <person name="Labutti K."/>
            <person name="Andreopoulos B."/>
            <person name="Lipzen A."/>
            <person name="Chen C."/>
            <person name="Yanf M."/>
            <person name="Daum C."/>
            <person name="Ng V."/>
            <person name="Clum A."/>
            <person name="Ohm R."/>
            <person name="Martin F."/>
            <person name="Silar P."/>
            <person name="Natvig D."/>
            <person name="Lalanne C."/>
            <person name="Gautier V."/>
            <person name="Ament-Velasquez S.L."/>
            <person name="Kruys A."/>
            <person name="Hutchinson M.I."/>
            <person name="Powell A.J."/>
            <person name="Barry K."/>
            <person name="Miller A.N."/>
            <person name="Grigoriev I.V."/>
            <person name="Debuchy R."/>
            <person name="Gladieux P."/>
            <person name="Thoren M.H."/>
            <person name="Johannesson H."/>
        </authorList>
    </citation>
    <scope>NUCLEOTIDE SEQUENCE</scope>
    <source>
        <strain evidence="5">PSN309</strain>
    </source>
</reference>
<dbReference type="EMBL" id="MU864440">
    <property type="protein sequence ID" value="KAK4185764.1"/>
    <property type="molecule type" value="Genomic_DNA"/>
</dbReference>
<accession>A0AAN6WPF3</accession>
<dbReference type="SUPFAM" id="SSF51735">
    <property type="entry name" value="NAD(P)-binding Rossmann-fold domains"/>
    <property type="match status" value="1"/>
</dbReference>
<dbReference type="Pfam" id="PF05368">
    <property type="entry name" value="NmrA"/>
    <property type="match status" value="1"/>
</dbReference>
<gene>
    <name evidence="5" type="ORF">QBC35DRAFT_502909</name>
</gene>
<dbReference type="InterPro" id="IPR051164">
    <property type="entry name" value="NmrA-like_oxidored"/>
</dbReference>
<keyword evidence="2" id="KW-0521">NADP</keyword>
<dbReference type="Gene3D" id="3.90.25.10">
    <property type="entry name" value="UDP-galactose 4-epimerase, domain 1"/>
    <property type="match status" value="1"/>
</dbReference>
<evidence type="ECO:0000313" key="5">
    <source>
        <dbReference type="EMBL" id="KAK4185764.1"/>
    </source>
</evidence>
<reference evidence="5" key="1">
    <citation type="journal article" date="2023" name="Mol. Phylogenet. Evol.">
        <title>Genome-scale phylogeny and comparative genomics of the fungal order Sordariales.</title>
        <authorList>
            <person name="Hensen N."/>
            <person name="Bonometti L."/>
            <person name="Westerberg I."/>
            <person name="Brannstrom I.O."/>
            <person name="Guillou S."/>
            <person name="Cros-Aarteil S."/>
            <person name="Calhoun S."/>
            <person name="Haridas S."/>
            <person name="Kuo A."/>
            <person name="Mondo S."/>
            <person name="Pangilinan J."/>
            <person name="Riley R."/>
            <person name="LaButti K."/>
            <person name="Andreopoulos B."/>
            <person name="Lipzen A."/>
            <person name="Chen C."/>
            <person name="Yan M."/>
            <person name="Daum C."/>
            <person name="Ng V."/>
            <person name="Clum A."/>
            <person name="Steindorff A."/>
            <person name="Ohm R.A."/>
            <person name="Martin F."/>
            <person name="Silar P."/>
            <person name="Natvig D.O."/>
            <person name="Lalanne C."/>
            <person name="Gautier V."/>
            <person name="Ament-Velasquez S.L."/>
            <person name="Kruys A."/>
            <person name="Hutchinson M.I."/>
            <person name="Powell A.J."/>
            <person name="Barry K."/>
            <person name="Miller A.N."/>
            <person name="Grigoriev I.V."/>
            <person name="Debuchy R."/>
            <person name="Gladieux P."/>
            <person name="Hiltunen Thoren M."/>
            <person name="Johannesson H."/>
        </authorList>
    </citation>
    <scope>NUCLEOTIDE SEQUENCE</scope>
    <source>
        <strain evidence="5">PSN309</strain>
    </source>
</reference>
<evidence type="ECO:0000256" key="1">
    <source>
        <dbReference type="ARBA" id="ARBA00006328"/>
    </source>
</evidence>
<dbReference type="PANTHER" id="PTHR42748">
    <property type="entry name" value="NITROGEN METABOLITE REPRESSION PROTEIN NMRA FAMILY MEMBER"/>
    <property type="match status" value="1"/>
</dbReference>
<evidence type="ECO:0000313" key="6">
    <source>
        <dbReference type="Proteomes" id="UP001302126"/>
    </source>
</evidence>
<dbReference type="GO" id="GO:0005634">
    <property type="term" value="C:nucleus"/>
    <property type="evidence" value="ECO:0007669"/>
    <property type="project" value="TreeGrafter"/>
</dbReference>
<keyword evidence="3" id="KW-0560">Oxidoreductase</keyword>
<dbReference type="GO" id="GO:0016491">
    <property type="term" value="F:oxidoreductase activity"/>
    <property type="evidence" value="ECO:0007669"/>
    <property type="project" value="UniProtKB-KW"/>
</dbReference>
<sequence>MSPKAKVFVTTGTGHQGSAVALQLSALNYEVHTNTRSTSSPTAQLLSKQGVILHQGSWDDISMLTSALKGCTRLFLNLMPDSSDNTKEVSWAQTILSLAVDAGVQHVIYSSVFNLNDASELPPSITGVDRETHFSTHIRDAKAKIDDMVREAKFKTWTIVRPGYFMANLILPKVTSFYPGAAETGVYTFGYLGGKDEVLAMVDHEDIGRVAVKIFSEPEKFHKADFKIVSQLLRLEEAVAQLAKAAEKKITARYLTGEEVNKAKEENPMLLLNILASGMAKKVDMNELRRVGIDFETATFEQFLKRDKAEVDATFQGLAE</sequence>
<dbReference type="Proteomes" id="UP001302126">
    <property type="component" value="Unassembled WGS sequence"/>
</dbReference>
<dbReference type="PANTHER" id="PTHR42748:SF30">
    <property type="entry name" value="NMRA-LIKE DOMAIN-CONTAINING PROTEIN"/>
    <property type="match status" value="1"/>
</dbReference>
<name>A0AAN6WPF3_9PEZI</name>
<dbReference type="InterPro" id="IPR008030">
    <property type="entry name" value="NmrA-like"/>
</dbReference>
<evidence type="ECO:0000259" key="4">
    <source>
        <dbReference type="Pfam" id="PF05368"/>
    </source>
</evidence>
<feature type="domain" description="NmrA-like" evidence="4">
    <location>
        <begin position="4"/>
        <end position="263"/>
    </location>
</feature>
<comment type="similarity">
    <text evidence="1">Belongs to the NmrA-type oxidoreductase family.</text>
</comment>
<evidence type="ECO:0000256" key="3">
    <source>
        <dbReference type="ARBA" id="ARBA00023002"/>
    </source>
</evidence>
<evidence type="ECO:0000256" key="2">
    <source>
        <dbReference type="ARBA" id="ARBA00022857"/>
    </source>
</evidence>
<organism evidence="5 6">
    <name type="scientific">Podospora australis</name>
    <dbReference type="NCBI Taxonomy" id="1536484"/>
    <lineage>
        <taxon>Eukaryota</taxon>
        <taxon>Fungi</taxon>
        <taxon>Dikarya</taxon>
        <taxon>Ascomycota</taxon>
        <taxon>Pezizomycotina</taxon>
        <taxon>Sordariomycetes</taxon>
        <taxon>Sordariomycetidae</taxon>
        <taxon>Sordariales</taxon>
        <taxon>Podosporaceae</taxon>
        <taxon>Podospora</taxon>
    </lineage>
</organism>
<keyword evidence="6" id="KW-1185">Reference proteome</keyword>
<dbReference type="Gene3D" id="3.40.50.720">
    <property type="entry name" value="NAD(P)-binding Rossmann-like Domain"/>
    <property type="match status" value="1"/>
</dbReference>
<proteinExistence type="inferred from homology"/>